<protein>
    <submittedName>
        <fullName evidence="1">Uncharacterized protein</fullName>
    </submittedName>
</protein>
<name>A0A0P9FF27_9CHLR</name>
<dbReference type="AlphaFoldDB" id="A0A0P9FF27"/>
<reference evidence="1 2" key="1">
    <citation type="submission" date="2015-09" db="EMBL/GenBank/DDBJ databases">
        <title>Draft genome sequence of Kouleothrix aurantiaca JCM 19913.</title>
        <authorList>
            <person name="Hemp J."/>
        </authorList>
    </citation>
    <scope>NUCLEOTIDE SEQUENCE [LARGE SCALE GENOMIC DNA]</scope>
    <source>
        <strain evidence="1 2">COM-B</strain>
    </source>
</reference>
<dbReference type="Proteomes" id="UP000050509">
    <property type="component" value="Unassembled WGS sequence"/>
</dbReference>
<dbReference type="EMBL" id="LJCR01000834">
    <property type="protein sequence ID" value="KPV51638.1"/>
    <property type="molecule type" value="Genomic_DNA"/>
</dbReference>
<sequence length="133" mass="15107">MFSRFMQPWAAPDDVNQLQNIFLGVLNELGGALAQRFFRDRMIWGDYHKMILGMFRHHPRIVFIAWRVLGPAGVRQWIADYLAYSRAALLAYVGSAIPAPVRGALSSGLGRLVPSWALRLRAHLAEWQAMGWT</sequence>
<organism evidence="1 2">
    <name type="scientific">Kouleothrix aurantiaca</name>
    <dbReference type="NCBI Taxonomy" id="186479"/>
    <lineage>
        <taxon>Bacteria</taxon>
        <taxon>Bacillati</taxon>
        <taxon>Chloroflexota</taxon>
        <taxon>Chloroflexia</taxon>
        <taxon>Chloroflexales</taxon>
        <taxon>Roseiflexineae</taxon>
        <taxon>Roseiflexaceae</taxon>
        <taxon>Kouleothrix</taxon>
    </lineage>
</organism>
<accession>A0A0P9FF27</accession>
<proteinExistence type="predicted"/>
<evidence type="ECO:0000313" key="1">
    <source>
        <dbReference type="EMBL" id="KPV51638.1"/>
    </source>
</evidence>
<evidence type="ECO:0000313" key="2">
    <source>
        <dbReference type="Proteomes" id="UP000050509"/>
    </source>
</evidence>
<gene>
    <name evidence="1" type="ORF">SE17_20075</name>
</gene>
<comment type="caution">
    <text evidence="1">The sequence shown here is derived from an EMBL/GenBank/DDBJ whole genome shotgun (WGS) entry which is preliminary data.</text>
</comment>
<keyword evidence="2" id="KW-1185">Reference proteome</keyword>